<dbReference type="OrthoDB" id="10544430at2759"/>
<name>A0A5C7IFR2_9ROSI</name>
<feature type="region of interest" description="Disordered" evidence="1">
    <location>
        <begin position="130"/>
        <end position="186"/>
    </location>
</feature>
<feature type="compositionally biased region" description="Polar residues" evidence="1">
    <location>
        <begin position="177"/>
        <end position="186"/>
    </location>
</feature>
<gene>
    <name evidence="2" type="ORF">EZV62_008561</name>
</gene>
<proteinExistence type="predicted"/>
<organism evidence="2 3">
    <name type="scientific">Acer yangbiense</name>
    <dbReference type="NCBI Taxonomy" id="1000413"/>
    <lineage>
        <taxon>Eukaryota</taxon>
        <taxon>Viridiplantae</taxon>
        <taxon>Streptophyta</taxon>
        <taxon>Embryophyta</taxon>
        <taxon>Tracheophyta</taxon>
        <taxon>Spermatophyta</taxon>
        <taxon>Magnoliopsida</taxon>
        <taxon>eudicotyledons</taxon>
        <taxon>Gunneridae</taxon>
        <taxon>Pentapetalae</taxon>
        <taxon>rosids</taxon>
        <taxon>malvids</taxon>
        <taxon>Sapindales</taxon>
        <taxon>Sapindaceae</taxon>
        <taxon>Hippocastanoideae</taxon>
        <taxon>Acereae</taxon>
        <taxon>Acer</taxon>
    </lineage>
</organism>
<evidence type="ECO:0000313" key="3">
    <source>
        <dbReference type="Proteomes" id="UP000323000"/>
    </source>
</evidence>
<feature type="region of interest" description="Disordered" evidence="1">
    <location>
        <begin position="74"/>
        <end position="110"/>
    </location>
</feature>
<reference evidence="3" key="1">
    <citation type="journal article" date="2019" name="Gigascience">
        <title>De novo genome assembly of the endangered Acer yangbiense, a plant species with extremely small populations endemic to Yunnan Province, China.</title>
        <authorList>
            <person name="Yang J."/>
            <person name="Wariss H.M."/>
            <person name="Tao L."/>
            <person name="Zhang R."/>
            <person name="Yun Q."/>
            <person name="Hollingsworth P."/>
            <person name="Dao Z."/>
            <person name="Luo G."/>
            <person name="Guo H."/>
            <person name="Ma Y."/>
            <person name="Sun W."/>
        </authorList>
    </citation>
    <scope>NUCLEOTIDE SEQUENCE [LARGE SCALE GENOMIC DNA]</scope>
    <source>
        <strain evidence="3">cv. Malutang</strain>
    </source>
</reference>
<protein>
    <submittedName>
        <fullName evidence="2">Uncharacterized protein</fullName>
    </submittedName>
</protein>
<dbReference type="EMBL" id="VAHF01000003">
    <property type="protein sequence ID" value="TXG67286.1"/>
    <property type="molecule type" value="Genomic_DNA"/>
</dbReference>
<accession>A0A5C7IFR2</accession>
<dbReference type="Proteomes" id="UP000323000">
    <property type="component" value="Chromosome 3"/>
</dbReference>
<dbReference type="AlphaFoldDB" id="A0A5C7IFR2"/>
<evidence type="ECO:0000313" key="2">
    <source>
        <dbReference type="EMBL" id="TXG67286.1"/>
    </source>
</evidence>
<keyword evidence="3" id="KW-1185">Reference proteome</keyword>
<evidence type="ECO:0000256" key="1">
    <source>
        <dbReference type="SAM" id="MobiDB-lite"/>
    </source>
</evidence>
<sequence length="226" mass="25059">MEKVEKGGRLVSKDDTFGLQKVIISRSQSLDGPLKDYLENLEHAFIRAKFRKSQYSQVEENQFLLNPIDQIRESPDEESSLDNSASFVQETRESLASEEEQEKEEVSFKSIPATREVDGVEIVPPKVTMKKSWKSNGKGSKLQGKNPGNSDIRGEEISFQGGSLSSPPMTHADCSAPSISDSSVGRPTGTRSYLLYIRIRVYPCVPDISFPNGITVLEISKTGGWL</sequence>
<comment type="caution">
    <text evidence="2">The sequence shown here is derived from an EMBL/GenBank/DDBJ whole genome shotgun (WGS) entry which is preliminary data.</text>
</comment>